<dbReference type="InterPro" id="IPR029044">
    <property type="entry name" value="Nucleotide-diphossugar_trans"/>
</dbReference>
<sequence>MPSLVAVVVTYNRLDKLKKVITQLLLEPCDAVVVVDNGSRDGSREWLKEQGDYHTLLDVVHTERNLGGAGGFELGFRRAFDVHQADWLVCMDDDARPEPGALAQFLSENLDGIDGAAAAVYYPDGEVCEMNRPTRNPFWHFSLFVKTLFSGSQAFHVSNEDYKSSGSRGIDVTSFVGFFVRRSVVEECGYPDGRLFIYGDDVLYTMTLSAAGKSLAFLPSVRFTHECSAPDRNHELFKPLWKGYYAYRNRMLTYRKAMGLLFWFLLPLFLIKWSLDSRHYPSPRQHFRVMVRAVRDGLAGRFSVSHEAVLDLMDKSG</sequence>
<dbReference type="AlphaFoldDB" id="K0CBM6"/>
<keyword evidence="3 6" id="KW-0808">Transferase</keyword>
<dbReference type="PANTHER" id="PTHR43179">
    <property type="entry name" value="RHAMNOSYLTRANSFERASE WBBL"/>
    <property type="match status" value="1"/>
</dbReference>
<gene>
    <name evidence="6" type="ordered locus">B5T_01756</name>
</gene>
<keyword evidence="7" id="KW-1185">Reference proteome</keyword>
<evidence type="ECO:0000259" key="5">
    <source>
        <dbReference type="Pfam" id="PF00535"/>
    </source>
</evidence>
<feature type="transmembrane region" description="Helical" evidence="4">
    <location>
        <begin position="257"/>
        <end position="275"/>
    </location>
</feature>
<evidence type="ECO:0000256" key="2">
    <source>
        <dbReference type="ARBA" id="ARBA00022676"/>
    </source>
</evidence>
<proteinExistence type="inferred from homology"/>
<dbReference type="PATRIC" id="fig|930169.3.peg.1732"/>
<dbReference type="InterPro" id="IPR001173">
    <property type="entry name" value="Glyco_trans_2-like"/>
</dbReference>
<dbReference type="Proteomes" id="UP000006286">
    <property type="component" value="Chromosome"/>
</dbReference>
<reference evidence="6 7" key="1">
    <citation type="journal article" date="2012" name="J. Bacteriol.">
        <title>Complete genome sequence of Alcanivorax dieselolei type strain B5.</title>
        <authorList>
            <person name="Lai Q."/>
            <person name="Li W."/>
            <person name="Shao Z."/>
        </authorList>
    </citation>
    <scope>NUCLEOTIDE SEQUENCE [LARGE SCALE GENOMIC DNA]</scope>
    <source>
        <strain evidence="7">DSM 16502 / CGMCC 1.3690 / B-5</strain>
    </source>
</reference>
<organism evidence="6 7">
    <name type="scientific">Alcanivorax dieselolei (strain DSM 16502 / CGMCC 1.3690 / MCCC 1A00001 / B-5)</name>
    <name type="common">Alloalcanivorax dieselolei</name>
    <dbReference type="NCBI Taxonomy" id="930169"/>
    <lineage>
        <taxon>Bacteria</taxon>
        <taxon>Pseudomonadati</taxon>
        <taxon>Pseudomonadota</taxon>
        <taxon>Gammaproteobacteria</taxon>
        <taxon>Oceanospirillales</taxon>
        <taxon>Alcanivoracaceae</taxon>
        <taxon>Alloalcanivorax</taxon>
    </lineage>
</organism>
<accession>K0CBM6</accession>
<evidence type="ECO:0000313" key="6">
    <source>
        <dbReference type="EMBL" id="AFT70033.1"/>
    </source>
</evidence>
<dbReference type="RefSeq" id="WP_014994106.1">
    <property type="nucleotide sequence ID" value="NC_018691.1"/>
</dbReference>
<evidence type="ECO:0000256" key="4">
    <source>
        <dbReference type="SAM" id="Phobius"/>
    </source>
</evidence>
<dbReference type="GO" id="GO:0016757">
    <property type="term" value="F:glycosyltransferase activity"/>
    <property type="evidence" value="ECO:0007669"/>
    <property type="project" value="UniProtKB-KW"/>
</dbReference>
<keyword evidence="4" id="KW-0812">Transmembrane</keyword>
<dbReference type="SUPFAM" id="SSF53448">
    <property type="entry name" value="Nucleotide-diphospho-sugar transferases"/>
    <property type="match status" value="1"/>
</dbReference>
<dbReference type="HOGENOM" id="CLU_023845_2_1_6"/>
<feature type="domain" description="Glycosyltransferase 2-like" evidence="5">
    <location>
        <begin position="7"/>
        <end position="186"/>
    </location>
</feature>
<evidence type="ECO:0000256" key="1">
    <source>
        <dbReference type="ARBA" id="ARBA00006739"/>
    </source>
</evidence>
<dbReference type="STRING" id="930169.B5T_01756"/>
<evidence type="ECO:0000256" key="3">
    <source>
        <dbReference type="ARBA" id="ARBA00022679"/>
    </source>
</evidence>
<dbReference type="eggNOG" id="COG1216">
    <property type="taxonomic scope" value="Bacteria"/>
</dbReference>
<name>K0CBM6_ALCDB</name>
<evidence type="ECO:0000313" key="7">
    <source>
        <dbReference type="Proteomes" id="UP000006286"/>
    </source>
</evidence>
<dbReference type="EMBL" id="CP003466">
    <property type="protein sequence ID" value="AFT70033.1"/>
    <property type="molecule type" value="Genomic_DNA"/>
</dbReference>
<protein>
    <submittedName>
        <fullName evidence="6">Putative glycosyl transferase</fullName>
    </submittedName>
</protein>
<dbReference type="PANTHER" id="PTHR43179:SF12">
    <property type="entry name" value="GALACTOFURANOSYLTRANSFERASE GLFT2"/>
    <property type="match status" value="1"/>
</dbReference>
<dbReference type="OrthoDB" id="7665907at2"/>
<keyword evidence="4" id="KW-0472">Membrane</keyword>
<dbReference type="Pfam" id="PF00535">
    <property type="entry name" value="Glycos_transf_2"/>
    <property type="match status" value="1"/>
</dbReference>
<comment type="similarity">
    <text evidence="1">Belongs to the glycosyltransferase 2 family.</text>
</comment>
<dbReference type="Gene3D" id="3.90.550.10">
    <property type="entry name" value="Spore Coat Polysaccharide Biosynthesis Protein SpsA, Chain A"/>
    <property type="match status" value="1"/>
</dbReference>
<keyword evidence="4" id="KW-1133">Transmembrane helix</keyword>
<keyword evidence="2" id="KW-0328">Glycosyltransferase</keyword>
<dbReference type="KEGG" id="adi:B5T_01756"/>